<comment type="caution">
    <text evidence="3">The sequence shown here is derived from an EMBL/GenBank/DDBJ whole genome shotgun (WGS) entry which is preliminary data.</text>
</comment>
<dbReference type="AlphaFoldDB" id="A0A7W9ULM0"/>
<feature type="region of interest" description="Disordered" evidence="2">
    <location>
        <begin position="343"/>
        <end position="367"/>
    </location>
</feature>
<reference evidence="3 4" key="1">
    <citation type="submission" date="2020-08" db="EMBL/GenBank/DDBJ databases">
        <title>Sequencing the genomes of 1000 actinobacteria strains.</title>
        <authorList>
            <person name="Klenk H.-P."/>
        </authorList>
    </citation>
    <scope>NUCLEOTIDE SEQUENCE [LARGE SCALE GENOMIC DNA]</scope>
    <source>
        <strain evidence="3 4">DSM 43582</strain>
    </source>
</reference>
<dbReference type="Proteomes" id="UP000540412">
    <property type="component" value="Unassembled WGS sequence"/>
</dbReference>
<accession>A0A7W9ULM0</accession>
<evidence type="ECO:0000256" key="1">
    <source>
        <dbReference type="SAM" id="Coils"/>
    </source>
</evidence>
<protein>
    <submittedName>
        <fullName evidence="3">Uncharacterized protein</fullName>
    </submittedName>
</protein>
<keyword evidence="4" id="KW-1185">Reference proteome</keyword>
<evidence type="ECO:0000256" key="2">
    <source>
        <dbReference type="SAM" id="MobiDB-lite"/>
    </source>
</evidence>
<name>A0A7W9ULM0_9NOCA</name>
<sequence length="367" mass="40628">MNGDPVEESGQALRQGFFQGMQSAAMTMNVLQRRASESRSVAEFARREADAERQRHQDTEIHDLKVTGYEDRQRHERQQHLLEMQVKQRQIERGDADLARRDADSAFERANKAELHGLQKGWHERRDERTEELHELEKNVKQRQIERGDTDLQRRTDDAAAARSDNREFHRRRIQSLAERAEQEKQRHDLDVEFKQLLIEIRRRAAGFTDTLTTTASPQEAATMRAAAEYAAAHSTAGLSDAHAAADAAYAERYTEDTGTDPDTILDAELVDLAPDVDLGPDLDSGGAPSAVSVDAVRGLAEELTAETYLEHLAATDDPGLDLTEGSSLADAIDALDLPINGPGEVDLDVQPTPVTPAAAADREVGP</sequence>
<keyword evidence="1" id="KW-0175">Coiled coil</keyword>
<evidence type="ECO:0000313" key="4">
    <source>
        <dbReference type="Proteomes" id="UP000540412"/>
    </source>
</evidence>
<dbReference type="RefSeq" id="WP_040748292.1">
    <property type="nucleotide sequence ID" value="NZ_JACHIT010000002.1"/>
</dbReference>
<proteinExistence type="predicted"/>
<organism evidence="3 4">
    <name type="scientific">Nocardia transvalensis</name>
    <dbReference type="NCBI Taxonomy" id="37333"/>
    <lineage>
        <taxon>Bacteria</taxon>
        <taxon>Bacillati</taxon>
        <taxon>Actinomycetota</taxon>
        <taxon>Actinomycetes</taxon>
        <taxon>Mycobacteriales</taxon>
        <taxon>Nocardiaceae</taxon>
        <taxon>Nocardia</taxon>
    </lineage>
</organism>
<gene>
    <name evidence="3" type="ORF">BJY24_005772</name>
</gene>
<evidence type="ECO:0000313" key="3">
    <source>
        <dbReference type="EMBL" id="MBB5916860.1"/>
    </source>
</evidence>
<feature type="coiled-coil region" evidence="1">
    <location>
        <begin position="126"/>
        <end position="191"/>
    </location>
</feature>
<dbReference type="EMBL" id="JACHIT010000002">
    <property type="protein sequence ID" value="MBB5916860.1"/>
    <property type="molecule type" value="Genomic_DNA"/>
</dbReference>